<keyword evidence="4" id="KW-0255">Endonuclease</keyword>
<evidence type="ECO:0000256" key="5">
    <source>
        <dbReference type="ARBA" id="ARBA00022801"/>
    </source>
</evidence>
<proteinExistence type="predicted"/>
<evidence type="ECO:0000256" key="3">
    <source>
        <dbReference type="ARBA" id="ARBA00022722"/>
    </source>
</evidence>
<dbReference type="PANTHER" id="PTHR37984:SF5">
    <property type="entry name" value="PROTEIN NYNRIN-LIKE"/>
    <property type="match status" value="1"/>
</dbReference>
<evidence type="ECO:0000256" key="1">
    <source>
        <dbReference type="ARBA" id="ARBA00022679"/>
    </source>
</evidence>
<dbReference type="Proteomes" id="UP000479000">
    <property type="component" value="Unassembled WGS sequence"/>
</dbReference>
<dbReference type="InterPro" id="IPR050951">
    <property type="entry name" value="Retrovirus_Pol_polyprotein"/>
</dbReference>
<evidence type="ECO:0000256" key="2">
    <source>
        <dbReference type="ARBA" id="ARBA00022695"/>
    </source>
</evidence>
<evidence type="ECO:0000313" key="8">
    <source>
        <dbReference type="EMBL" id="CAA9997381.1"/>
    </source>
</evidence>
<dbReference type="InterPro" id="IPR043502">
    <property type="entry name" value="DNA/RNA_pol_sf"/>
</dbReference>
<dbReference type="GO" id="GO:0004519">
    <property type="term" value="F:endonuclease activity"/>
    <property type="evidence" value="ECO:0007669"/>
    <property type="project" value="UniProtKB-KW"/>
</dbReference>
<dbReference type="AlphaFoldDB" id="A0A6H5G3U3"/>
<keyword evidence="5" id="KW-0378">Hydrolase</keyword>
<dbReference type="SUPFAM" id="SSF56672">
    <property type="entry name" value="DNA/RNA polymerases"/>
    <property type="match status" value="1"/>
</dbReference>
<dbReference type="InterPro" id="IPR041373">
    <property type="entry name" value="RT_RNaseH"/>
</dbReference>
<name>A0A6H5G3U3_9HEMI</name>
<dbReference type="Pfam" id="PF17917">
    <property type="entry name" value="RT_RNaseH"/>
    <property type="match status" value="1"/>
</dbReference>
<evidence type="ECO:0000259" key="7">
    <source>
        <dbReference type="Pfam" id="PF17917"/>
    </source>
</evidence>
<keyword evidence="9" id="KW-1185">Reference proteome</keyword>
<dbReference type="EMBL" id="CADCXU010005743">
    <property type="protein sequence ID" value="CAA9997381.1"/>
    <property type="molecule type" value="Genomic_DNA"/>
</dbReference>
<dbReference type="GO" id="GO:0016787">
    <property type="term" value="F:hydrolase activity"/>
    <property type="evidence" value="ECO:0007669"/>
    <property type="project" value="UniProtKB-KW"/>
</dbReference>
<keyword evidence="1" id="KW-0808">Transferase</keyword>
<keyword evidence="2" id="KW-0548">Nucleotidyltransferase</keyword>
<keyword evidence="6" id="KW-0695">RNA-directed DNA polymerase</keyword>
<feature type="domain" description="Reverse transcriptase RNase H-like" evidence="7">
    <location>
        <begin position="493"/>
        <end position="567"/>
    </location>
</feature>
<accession>A0A6H5G3U3</accession>
<dbReference type="PANTHER" id="PTHR37984">
    <property type="entry name" value="PROTEIN CBG26694"/>
    <property type="match status" value="1"/>
</dbReference>
<evidence type="ECO:0000256" key="6">
    <source>
        <dbReference type="ARBA" id="ARBA00022918"/>
    </source>
</evidence>
<gene>
    <name evidence="8" type="ORF">NTEN_LOCUS3683</name>
</gene>
<dbReference type="OrthoDB" id="6628884at2759"/>
<reference evidence="8 9" key="1">
    <citation type="submission" date="2020-02" db="EMBL/GenBank/DDBJ databases">
        <authorList>
            <person name="Ferguson B K."/>
        </authorList>
    </citation>
    <scope>NUCLEOTIDE SEQUENCE [LARGE SCALE GENOMIC DNA]</scope>
</reference>
<keyword evidence="3" id="KW-0540">Nuclease</keyword>
<evidence type="ECO:0000313" key="9">
    <source>
        <dbReference type="Proteomes" id="UP000479000"/>
    </source>
</evidence>
<evidence type="ECO:0000256" key="4">
    <source>
        <dbReference type="ARBA" id="ARBA00022759"/>
    </source>
</evidence>
<organism evidence="8 9">
    <name type="scientific">Nesidiocoris tenuis</name>
    <dbReference type="NCBI Taxonomy" id="355587"/>
    <lineage>
        <taxon>Eukaryota</taxon>
        <taxon>Metazoa</taxon>
        <taxon>Ecdysozoa</taxon>
        <taxon>Arthropoda</taxon>
        <taxon>Hexapoda</taxon>
        <taxon>Insecta</taxon>
        <taxon>Pterygota</taxon>
        <taxon>Neoptera</taxon>
        <taxon>Paraneoptera</taxon>
        <taxon>Hemiptera</taxon>
        <taxon>Heteroptera</taxon>
        <taxon>Panheteroptera</taxon>
        <taxon>Cimicomorpha</taxon>
        <taxon>Miridae</taxon>
        <taxon>Dicyphina</taxon>
        <taxon>Nesidiocoris</taxon>
    </lineage>
</organism>
<protein>
    <recommendedName>
        <fullName evidence="7">Reverse transcriptase RNase H-like domain-containing protein</fullName>
    </recommendedName>
</protein>
<sequence>MNSTSPKGSTRFAFMTVPNCNFCHPNILIWAPQLCCKRGTGFTGHVGLITWHGAAQVPGSHQLCPFGRHRDGSAIWASVDRLFLLACSFNPRVESRWSGQLSGYFAEVSYSWEGNVGSGWVRHGSTTPFWRTGRPSVKRAIIIIFEMSDARPPRVFNFDADNLKKEWEDWHQNFEIYLTASKKHAESNPVKIAMLLNQLGSKGVELYNALKADAEITSTVETKEAALSKYTDVVSAFATHFAPRKNVLHERCKFNKLNLNSGQSLIEYVTALKNAAASCEFLERNNMIRDRLISQVPDEALLNRLLDEGDTLTLERTIDLCKLHDARKMEIQDFTNGENKIDAVRNFNRGSNRFRKPNKNLKVESKNVGNAEKCTGRRSEAYQCKKCGYTHTAGKCPAYGKTCSFCRKLHHFEIGCKIKKSAIQPRRTHAITEPSEESDDSLYLDSINAAVNKVEATKEWSVIGRIFGQKIKFKLDCGSQVNLLPLRCFKDGKPLAFASRSLNKSEKRYAMIEKELLGICYALEHFHYYVYGRDVLIQTDHKPLINISLRNIDKVPNRLQRMLLKIMKNYVDGSTKIVHSSRNKGAHRSYVGEFESDPDAEVMLEILAKLGQTIMRANDLEKYSLTFVPITVIYSVD</sequence>
<dbReference type="GO" id="GO:0003964">
    <property type="term" value="F:RNA-directed DNA polymerase activity"/>
    <property type="evidence" value="ECO:0007669"/>
    <property type="project" value="UniProtKB-KW"/>
</dbReference>